<evidence type="ECO:0000259" key="6">
    <source>
        <dbReference type="PROSITE" id="PS51649"/>
    </source>
</evidence>
<dbReference type="InterPro" id="IPR027356">
    <property type="entry name" value="NPH3_dom"/>
</dbReference>
<reference evidence="7 8" key="1">
    <citation type="submission" date="2024-01" db="EMBL/GenBank/DDBJ databases">
        <authorList>
            <person name="Waweru B."/>
        </authorList>
    </citation>
    <scope>NUCLEOTIDE SEQUENCE [LARGE SCALE GENOMIC DNA]</scope>
</reference>
<evidence type="ECO:0000256" key="3">
    <source>
        <dbReference type="PROSITE-ProRule" id="PRU00982"/>
    </source>
</evidence>
<comment type="pathway">
    <text evidence="1">Protein modification; protein ubiquitination.</text>
</comment>
<sequence length="663" mass="75368">MRHTRVKAMGQAIMLESNIQVGATQESIGSYSSYSFVVTMRKSLPEVQPHSSENDSDGMDQDRNQSIIVPTTVIAIADSFEKKDHSWFVTSQIPTDLSIQVQDITFTVHKYPLLSKCGYIGHLELQPSFSNFGYELKLENFPGGAEAFKIILKFCYGLPLDLNPSNIAPLRCASEFLEMSEEHDDGNLMSKTETFLTFVVLSSWKDTITVLKSCETLSPWAENLQIVRRCCDSIAWKASRHNSTIGNMVNDEGWFDDVASLRIDHFMRIITAIKAKGTKPEIIGKYIMQYAETKLPGMNVELEGLRGYGYGKNELKFSISIGKKEDEGIEDSKEQKTIIESLLSILPTQPEAIPCKFLLKMLKIALFYSASQALISELEKKVGMMLENANVNDLLIPNYKSEDQGKFVKSPEQQTMHNIDVVQRIVDYFLVHEQEQQQLPLTSGKSSVSKLLDNYLAEVAKDPNLSITKFQVLAEALPEKARTCDDGLYRAIDTYLKTHPLLSEHDRKRLCKIMNCGKLSLDACMHAAQNDRLPLRTVIQVLFSEQVKMRAAMQGKEPAARDNSEQEITETSTKTEVMTLRAEVEKIKTQMTELQRDYSELQHEYENQNNKHRNGSTWNFGWTKIRTSALFHRKLDRIENREGQKRPNSLGSKINFRRRLSIS</sequence>
<organism evidence="7 8">
    <name type="scientific">Dovyalis caffra</name>
    <dbReference type="NCBI Taxonomy" id="77055"/>
    <lineage>
        <taxon>Eukaryota</taxon>
        <taxon>Viridiplantae</taxon>
        <taxon>Streptophyta</taxon>
        <taxon>Embryophyta</taxon>
        <taxon>Tracheophyta</taxon>
        <taxon>Spermatophyta</taxon>
        <taxon>Magnoliopsida</taxon>
        <taxon>eudicotyledons</taxon>
        <taxon>Gunneridae</taxon>
        <taxon>Pentapetalae</taxon>
        <taxon>rosids</taxon>
        <taxon>fabids</taxon>
        <taxon>Malpighiales</taxon>
        <taxon>Salicaceae</taxon>
        <taxon>Flacourtieae</taxon>
        <taxon>Dovyalis</taxon>
    </lineage>
</organism>
<dbReference type="InterPro" id="IPR000210">
    <property type="entry name" value="BTB/POZ_dom"/>
</dbReference>
<gene>
    <name evidence="7" type="ORF">DCAF_LOCUS10026</name>
</gene>
<dbReference type="Pfam" id="PF00651">
    <property type="entry name" value="BTB"/>
    <property type="match status" value="1"/>
</dbReference>
<accession>A0AAV1RI31</accession>
<keyword evidence="4" id="KW-0175">Coiled coil</keyword>
<dbReference type="Proteomes" id="UP001314170">
    <property type="component" value="Unassembled WGS sequence"/>
</dbReference>
<dbReference type="PROSITE" id="PS50097">
    <property type="entry name" value="BTB"/>
    <property type="match status" value="1"/>
</dbReference>
<evidence type="ECO:0000256" key="1">
    <source>
        <dbReference type="ARBA" id="ARBA00004906"/>
    </source>
</evidence>
<dbReference type="PANTHER" id="PTHR32370">
    <property type="entry name" value="OS12G0117600 PROTEIN"/>
    <property type="match status" value="1"/>
</dbReference>
<dbReference type="EMBL" id="CAWUPB010000950">
    <property type="protein sequence ID" value="CAK7334643.1"/>
    <property type="molecule type" value="Genomic_DNA"/>
</dbReference>
<feature type="coiled-coil region" evidence="4">
    <location>
        <begin position="577"/>
        <end position="611"/>
    </location>
</feature>
<protein>
    <submittedName>
        <fullName evidence="7">Uncharacterized protein</fullName>
    </submittedName>
</protein>
<evidence type="ECO:0000313" key="7">
    <source>
        <dbReference type="EMBL" id="CAK7334643.1"/>
    </source>
</evidence>
<evidence type="ECO:0000259" key="5">
    <source>
        <dbReference type="PROSITE" id="PS50097"/>
    </source>
</evidence>
<keyword evidence="8" id="KW-1185">Reference proteome</keyword>
<feature type="domain" description="BTB" evidence="5">
    <location>
        <begin position="95"/>
        <end position="164"/>
    </location>
</feature>
<dbReference type="PROSITE" id="PS51649">
    <property type="entry name" value="NPH3"/>
    <property type="match status" value="1"/>
</dbReference>
<feature type="domain" description="NPH3" evidence="6">
    <location>
        <begin position="252"/>
        <end position="548"/>
    </location>
</feature>
<dbReference type="AlphaFoldDB" id="A0AAV1RI31"/>
<dbReference type="InterPro" id="IPR011333">
    <property type="entry name" value="SKP1/BTB/POZ_sf"/>
</dbReference>
<dbReference type="InterPro" id="IPR043454">
    <property type="entry name" value="NPH3/RPT2-like"/>
</dbReference>
<proteinExistence type="inferred from homology"/>
<name>A0AAV1RI31_9ROSI</name>
<dbReference type="Pfam" id="PF03000">
    <property type="entry name" value="NPH3"/>
    <property type="match status" value="1"/>
</dbReference>
<comment type="similarity">
    <text evidence="3">Belongs to the NPH3 family.</text>
</comment>
<evidence type="ECO:0000256" key="4">
    <source>
        <dbReference type="SAM" id="Coils"/>
    </source>
</evidence>
<keyword evidence="2" id="KW-0833">Ubl conjugation pathway</keyword>
<dbReference type="SUPFAM" id="SSF54695">
    <property type="entry name" value="POZ domain"/>
    <property type="match status" value="1"/>
</dbReference>
<evidence type="ECO:0000256" key="2">
    <source>
        <dbReference type="ARBA" id="ARBA00022786"/>
    </source>
</evidence>
<dbReference type="Gene3D" id="3.30.710.10">
    <property type="entry name" value="Potassium Channel Kv1.1, Chain A"/>
    <property type="match status" value="1"/>
</dbReference>
<comment type="caution">
    <text evidence="7">The sequence shown here is derived from an EMBL/GenBank/DDBJ whole genome shotgun (WGS) entry which is preliminary data.</text>
</comment>
<evidence type="ECO:0000313" key="8">
    <source>
        <dbReference type="Proteomes" id="UP001314170"/>
    </source>
</evidence>